<evidence type="ECO:0000256" key="5">
    <source>
        <dbReference type="ARBA" id="ARBA00022989"/>
    </source>
</evidence>
<feature type="transmembrane region" description="Helical" evidence="7">
    <location>
        <begin position="262"/>
        <end position="285"/>
    </location>
</feature>
<feature type="transmembrane region" description="Helical" evidence="7">
    <location>
        <begin position="114"/>
        <end position="134"/>
    </location>
</feature>
<dbReference type="STRING" id="1604004.HLASA_0054"/>
<proteinExistence type="inferred from homology"/>
<dbReference type="Proteomes" id="UP000060390">
    <property type="component" value="Chromosome"/>
</dbReference>
<dbReference type="InterPro" id="IPR052049">
    <property type="entry name" value="Electron_transfer_protein"/>
</dbReference>
<accession>A0A0F7PB51</accession>
<feature type="transmembrane region" description="Helical" evidence="7">
    <location>
        <begin position="350"/>
        <end position="372"/>
    </location>
</feature>
<evidence type="ECO:0000256" key="4">
    <source>
        <dbReference type="ARBA" id="ARBA00022692"/>
    </source>
</evidence>
<feature type="transmembrane region" description="Helical" evidence="7">
    <location>
        <begin position="78"/>
        <end position="102"/>
    </location>
</feature>
<dbReference type="PANTHER" id="PTHR34856:SF2">
    <property type="entry name" value="PROTEIN NRFD"/>
    <property type="match status" value="1"/>
</dbReference>
<feature type="transmembrane region" description="Helical" evidence="7">
    <location>
        <begin position="22"/>
        <end position="44"/>
    </location>
</feature>
<dbReference type="OrthoDB" id="205603at2157"/>
<comment type="subcellular location">
    <subcellularLocation>
        <location evidence="1">Cell membrane</location>
        <topology evidence="1">Multi-pass membrane protein</topology>
    </subcellularLocation>
</comment>
<evidence type="ECO:0000313" key="8">
    <source>
        <dbReference type="EMBL" id="AKH96568.1"/>
    </source>
</evidence>
<comment type="similarity">
    <text evidence="2">Belongs to the NrfD family.</text>
</comment>
<feature type="transmembrane region" description="Helical" evidence="7">
    <location>
        <begin position="195"/>
        <end position="215"/>
    </location>
</feature>
<dbReference type="RefSeq" id="WP_050047420.1">
    <property type="nucleotide sequence ID" value="NZ_CP008874.1"/>
</dbReference>
<reference evidence="9 10" key="3">
    <citation type="journal article" date="2016" name="Stand. Genomic Sci.">
        <title>Complete genome sequence of 'Halanaeroarchaeum sulfurireducens' M27-SA2, a sulfur-reducing and acetate-oxidizing haloarchaeon from the deep-sea hypersaline anoxic lake Medee.</title>
        <authorList>
            <person name="Messina E."/>
            <person name="Sorokin D.Y."/>
            <person name="Kublanov I.V."/>
            <person name="Toshchakov S."/>
            <person name="Lopatina A."/>
            <person name="Arcadi E."/>
            <person name="Smedile F."/>
            <person name="La Spada G."/>
            <person name="La Cono V."/>
            <person name="Yakimov M.M."/>
        </authorList>
    </citation>
    <scope>NUCLEOTIDE SEQUENCE [LARGE SCALE GENOMIC DNA]</scope>
    <source>
        <strain evidence="9 10">M27-SA2</strain>
    </source>
</reference>
<dbReference type="AlphaFoldDB" id="A0A0F7PB51"/>
<dbReference type="PANTHER" id="PTHR34856">
    <property type="entry name" value="PROTEIN NRFD"/>
    <property type="match status" value="1"/>
</dbReference>
<reference evidence="10" key="2">
    <citation type="submission" date="2015-05" db="EMBL/GenBank/DDBJ databases">
        <title>Complete genome sequence of Halanaeroarchaeum sulfurireducens type strain M27-SA2, a sulfate-reducer haloarchaeon from marine anoxic lake Medee.</title>
        <authorList>
            <person name="Messina E."/>
            <person name="Kublanov I.V."/>
            <person name="Toshchakov S."/>
            <person name="Arcadi E."/>
            <person name="La Spada G."/>
            <person name="La Cono V."/>
            <person name="Yakimov M.M."/>
        </authorList>
    </citation>
    <scope>NUCLEOTIDE SEQUENCE [LARGE SCALE GENOMIC DNA]</scope>
    <source>
        <strain evidence="10">M27-SA2</strain>
    </source>
</reference>
<dbReference type="HOGENOM" id="CLU_045348_1_0_2"/>
<dbReference type="Pfam" id="PF03916">
    <property type="entry name" value="NrfD"/>
    <property type="match status" value="1"/>
</dbReference>
<dbReference type="InterPro" id="IPR005614">
    <property type="entry name" value="NrfD-like"/>
</dbReference>
<evidence type="ECO:0000256" key="7">
    <source>
        <dbReference type="SAM" id="Phobius"/>
    </source>
</evidence>
<dbReference type="KEGG" id="hsf:HLASA_0054"/>
<dbReference type="EMBL" id="CP011564">
    <property type="protein sequence ID" value="ALG80970.1"/>
    <property type="molecule type" value="Genomic_DNA"/>
</dbReference>
<evidence type="ECO:0000256" key="2">
    <source>
        <dbReference type="ARBA" id="ARBA00008929"/>
    </source>
</evidence>
<keyword evidence="6 7" id="KW-0472">Membrane</keyword>
<gene>
    <name evidence="9" type="ORF">HLASA_0054</name>
    <name evidence="8" type="ORF">HLASF_0054</name>
</gene>
<keyword evidence="11" id="KW-1185">Reference proteome</keyword>
<protein>
    <submittedName>
        <fullName evidence="8">Polysulfide reductase NrfD</fullName>
    </submittedName>
</protein>
<evidence type="ECO:0000313" key="10">
    <source>
        <dbReference type="Proteomes" id="UP000060390"/>
    </source>
</evidence>
<keyword evidence="3" id="KW-1003">Cell membrane</keyword>
<organism evidence="8 11">
    <name type="scientific">Halanaeroarchaeum sulfurireducens</name>
    <dbReference type="NCBI Taxonomy" id="1604004"/>
    <lineage>
        <taxon>Archaea</taxon>
        <taxon>Methanobacteriati</taxon>
        <taxon>Methanobacteriota</taxon>
        <taxon>Stenosarchaea group</taxon>
        <taxon>Halobacteria</taxon>
        <taxon>Halobacteriales</taxon>
        <taxon>Halobacteriaceae</taxon>
        <taxon>Halanaeroarchaeum</taxon>
    </lineage>
</organism>
<dbReference type="PATRIC" id="fig|1604004.4.peg.58"/>
<keyword evidence="5 7" id="KW-1133">Transmembrane helix</keyword>
<feature type="transmembrane region" description="Helical" evidence="7">
    <location>
        <begin position="227"/>
        <end position="250"/>
    </location>
</feature>
<evidence type="ECO:0000313" key="9">
    <source>
        <dbReference type="EMBL" id="ALG80970.1"/>
    </source>
</evidence>
<dbReference type="KEGG" id="hsu:HLASF_0054"/>
<keyword evidence="4 7" id="KW-0812">Transmembrane</keyword>
<evidence type="ECO:0000256" key="1">
    <source>
        <dbReference type="ARBA" id="ARBA00004651"/>
    </source>
</evidence>
<dbReference type="Gene3D" id="1.20.1630.10">
    <property type="entry name" value="Formate dehydrogenase/DMSO reductase domain"/>
    <property type="match status" value="1"/>
</dbReference>
<dbReference type="Proteomes" id="UP000069906">
    <property type="component" value="Chromosome"/>
</dbReference>
<dbReference type="GO" id="GO:0005886">
    <property type="term" value="C:plasma membrane"/>
    <property type="evidence" value="ECO:0007669"/>
    <property type="project" value="UniProtKB-SubCell"/>
</dbReference>
<evidence type="ECO:0000313" key="11">
    <source>
        <dbReference type="Proteomes" id="UP000069906"/>
    </source>
</evidence>
<sequence>MSVTGGAAGWLWLDSPHWAEFIATYLFLGGVSGGAYLTSTWASLMKHLMDEQNWLSRVLLARSDDPEHRFSCSETARWGSLIAVLGIAVGGLALLSHLGAPIRALTFPVLFTNFGSWLVIGTWVIVLFSVWAVLETLWLHFGADLQGTSGLSLFPRKILSWIDGVMPWRTDRGITWLIDTIADATRPPSRLWGGLRIIGGVLSITLIVYTAMLLSDVTVVQFWTRPYLPFIFLMSGVSTGISAALLGTVLSGGALTRANHRFCLTDDAIIVVELVGIGLLLSFLSSSPNMGAQASLTALFDTYQLLFVGGVLAFGTIIPVILSLTITVLHEFTHFEENPMGARLLTGGYATKYVLVLIGGFLLRYVVLMAAVKSPLAVPGL</sequence>
<reference evidence="8 11" key="1">
    <citation type="journal article" date="2015" name="ISME J.">
        <title>Elemental sulfur and acetate can support life of a novel strictly anaerobic haloarchaeon.</title>
        <authorList>
            <person name="Sorokin D.Y."/>
            <person name="Kublanov I.V."/>
            <person name="Gavrilov S.N."/>
            <person name="Rojo D."/>
            <person name="Roman P."/>
            <person name="Golyshin P.N."/>
            <person name="Slepak V.Z."/>
            <person name="Smedile F."/>
            <person name="Ferrer M."/>
            <person name="Messina E."/>
            <person name="La Cono V."/>
            <person name="Yakimov M.M."/>
        </authorList>
    </citation>
    <scope>NUCLEOTIDE SEQUENCE [LARGE SCALE GENOMIC DNA]</scope>
    <source>
        <strain evidence="8 11">HSR2</strain>
    </source>
</reference>
<dbReference type="GeneID" id="26009428"/>
<evidence type="ECO:0000256" key="6">
    <source>
        <dbReference type="ARBA" id="ARBA00023136"/>
    </source>
</evidence>
<dbReference type="EMBL" id="CP008874">
    <property type="protein sequence ID" value="AKH96568.1"/>
    <property type="molecule type" value="Genomic_DNA"/>
</dbReference>
<name>A0A0F7PB51_9EURY</name>
<evidence type="ECO:0000256" key="3">
    <source>
        <dbReference type="ARBA" id="ARBA00022475"/>
    </source>
</evidence>
<feature type="transmembrane region" description="Helical" evidence="7">
    <location>
        <begin position="305"/>
        <end position="329"/>
    </location>
</feature>